<name>A0A934WTC7_9FIRM</name>
<dbReference type="EMBL" id="JAEQMG010000144">
    <property type="protein sequence ID" value="MBK6089593.1"/>
    <property type="molecule type" value="Genomic_DNA"/>
</dbReference>
<dbReference type="SUPFAM" id="SSF158221">
    <property type="entry name" value="YnzC-like"/>
    <property type="match status" value="1"/>
</dbReference>
<accession>A0A934WTC7</accession>
<gene>
    <name evidence="2" type="ORF">JKK62_13245</name>
</gene>
<reference evidence="2" key="1">
    <citation type="submission" date="2021-01" db="EMBL/GenBank/DDBJ databases">
        <title>Genome public.</title>
        <authorList>
            <person name="Liu C."/>
            <person name="Sun Q."/>
        </authorList>
    </citation>
    <scope>NUCLEOTIDE SEQUENCE</scope>
    <source>
        <strain evidence="2">M6</strain>
    </source>
</reference>
<dbReference type="InterPro" id="IPR009242">
    <property type="entry name" value="DUF896"/>
</dbReference>
<comment type="caution">
    <text evidence="2">The sequence shown here is derived from an EMBL/GenBank/DDBJ whole genome shotgun (WGS) entry which is preliminary data.</text>
</comment>
<evidence type="ECO:0000313" key="2">
    <source>
        <dbReference type="EMBL" id="MBK6089593.1"/>
    </source>
</evidence>
<proteinExistence type="predicted"/>
<sequence>MEQNLLRRINELAKKKKTVGLTAEEQAEQKKLYKI</sequence>
<evidence type="ECO:0000256" key="1">
    <source>
        <dbReference type="ARBA" id="ARBA00022490"/>
    </source>
</evidence>
<keyword evidence="1" id="KW-0963">Cytoplasm</keyword>
<dbReference type="RefSeq" id="WP_201428306.1">
    <property type="nucleotide sequence ID" value="NZ_JAEQMG010000144.1"/>
</dbReference>
<protein>
    <submittedName>
        <fullName evidence="2">DUF896 domain-containing protein</fullName>
    </submittedName>
</protein>
<dbReference type="Gene3D" id="1.10.287.540">
    <property type="entry name" value="Helix hairpin bin"/>
    <property type="match status" value="1"/>
</dbReference>
<feature type="non-terminal residue" evidence="2">
    <location>
        <position position="35"/>
    </location>
</feature>
<dbReference type="AlphaFoldDB" id="A0A934WTC7"/>
<evidence type="ECO:0000313" key="3">
    <source>
        <dbReference type="Proteomes" id="UP000633365"/>
    </source>
</evidence>
<dbReference type="Proteomes" id="UP000633365">
    <property type="component" value="Unassembled WGS sequence"/>
</dbReference>
<organism evidence="2 3">
    <name type="scientific">Ruminococcus difficilis</name>
    <dbReference type="NCBI Taxonomy" id="2763069"/>
    <lineage>
        <taxon>Bacteria</taxon>
        <taxon>Bacillati</taxon>
        <taxon>Bacillota</taxon>
        <taxon>Clostridia</taxon>
        <taxon>Eubacteriales</taxon>
        <taxon>Oscillospiraceae</taxon>
        <taxon>Ruminococcus</taxon>
    </lineage>
</organism>
<dbReference type="Pfam" id="PF05979">
    <property type="entry name" value="DUF896"/>
    <property type="match status" value="1"/>
</dbReference>
<keyword evidence="3" id="KW-1185">Reference proteome</keyword>